<dbReference type="GO" id="GO:0006281">
    <property type="term" value="P:DNA repair"/>
    <property type="evidence" value="ECO:0007669"/>
    <property type="project" value="TreeGrafter"/>
</dbReference>
<dbReference type="InterPro" id="IPR041492">
    <property type="entry name" value="HAD_2"/>
</dbReference>
<keyword evidence="1" id="KW-0378">Hydrolase</keyword>
<dbReference type="SFLD" id="SFLDG01135">
    <property type="entry name" value="C1.5.6:_HAD__Beta-PGM__Phospha"/>
    <property type="match status" value="1"/>
</dbReference>
<dbReference type="InterPro" id="IPR036412">
    <property type="entry name" value="HAD-like_sf"/>
</dbReference>
<dbReference type="Pfam" id="PF13419">
    <property type="entry name" value="HAD_2"/>
    <property type="match status" value="1"/>
</dbReference>
<reference evidence="1" key="1">
    <citation type="submission" date="2019-08" db="EMBL/GenBank/DDBJ databases">
        <authorList>
            <person name="Kucharzyk K."/>
            <person name="Murdoch R.W."/>
            <person name="Higgins S."/>
            <person name="Loffler F."/>
        </authorList>
    </citation>
    <scope>NUCLEOTIDE SEQUENCE</scope>
</reference>
<dbReference type="NCBIfam" id="TIGR01509">
    <property type="entry name" value="HAD-SF-IA-v3"/>
    <property type="match status" value="1"/>
</dbReference>
<dbReference type="EC" id="3.6.1.1" evidence="1"/>
<accession>A0A645BYJ1</accession>
<dbReference type="PRINTS" id="PR00413">
    <property type="entry name" value="HADHALOGNASE"/>
</dbReference>
<dbReference type="InterPro" id="IPR050155">
    <property type="entry name" value="HAD-like_hydrolase_sf"/>
</dbReference>
<dbReference type="PANTHER" id="PTHR43434">
    <property type="entry name" value="PHOSPHOGLYCOLATE PHOSPHATASE"/>
    <property type="match status" value="1"/>
</dbReference>
<evidence type="ECO:0000313" key="1">
    <source>
        <dbReference type="EMBL" id="MPM68183.1"/>
    </source>
</evidence>
<dbReference type="AlphaFoldDB" id="A0A645BYJ1"/>
<proteinExistence type="predicted"/>
<protein>
    <submittedName>
        <fullName evidence="1">Pyrophosphatase PpaX</fullName>
        <ecNumber evidence="1">3.6.1.1</ecNumber>
    </submittedName>
</protein>
<dbReference type="GO" id="GO:0004427">
    <property type="term" value="F:inorganic diphosphate phosphatase activity"/>
    <property type="evidence" value="ECO:0007669"/>
    <property type="project" value="UniProtKB-EC"/>
</dbReference>
<dbReference type="SFLD" id="SFLDG01129">
    <property type="entry name" value="C1.5:_HAD__Beta-PGM__Phosphata"/>
    <property type="match status" value="1"/>
</dbReference>
<dbReference type="InterPro" id="IPR023214">
    <property type="entry name" value="HAD_sf"/>
</dbReference>
<dbReference type="Gene3D" id="3.40.50.1000">
    <property type="entry name" value="HAD superfamily/HAD-like"/>
    <property type="match status" value="1"/>
</dbReference>
<dbReference type="Gene3D" id="1.10.150.240">
    <property type="entry name" value="Putative phosphatase, domain 2"/>
    <property type="match status" value="1"/>
</dbReference>
<organism evidence="1">
    <name type="scientific">bioreactor metagenome</name>
    <dbReference type="NCBI Taxonomy" id="1076179"/>
    <lineage>
        <taxon>unclassified sequences</taxon>
        <taxon>metagenomes</taxon>
        <taxon>ecological metagenomes</taxon>
    </lineage>
</organism>
<dbReference type="InterPro" id="IPR006439">
    <property type="entry name" value="HAD-SF_hydro_IA"/>
</dbReference>
<sequence>MVRCPWYKQRAEGRGEKPAACAVVSGRHRILTGTAKSRIDLSETRLFMFKTAIFDLDGTLLDTLGDLTDASNHICEQNGWPTFTQEQVRHMVGNGNPKLVERFTPESARTPERLAESLRQFMAYYDLHKMDCTAPYPGVREALAALRAAGMKTAVFSNKADALCPSLVRHYFGDVFDIVRGKRDGVPAKPDPAGVYDLMRELGASAADTVYVGDSDVDVLTGHNAGLTVCGVTWGFRGREELARAEADLLVDSGAELTALLLG</sequence>
<dbReference type="SFLD" id="SFLDS00003">
    <property type="entry name" value="Haloacid_Dehalogenase"/>
    <property type="match status" value="1"/>
</dbReference>
<dbReference type="EMBL" id="VSSQ01022110">
    <property type="protein sequence ID" value="MPM68183.1"/>
    <property type="molecule type" value="Genomic_DNA"/>
</dbReference>
<dbReference type="GO" id="GO:0008967">
    <property type="term" value="F:phosphoglycolate phosphatase activity"/>
    <property type="evidence" value="ECO:0007669"/>
    <property type="project" value="TreeGrafter"/>
</dbReference>
<dbReference type="InterPro" id="IPR023198">
    <property type="entry name" value="PGP-like_dom2"/>
</dbReference>
<dbReference type="SUPFAM" id="SSF56784">
    <property type="entry name" value="HAD-like"/>
    <property type="match status" value="1"/>
</dbReference>
<dbReference type="PANTHER" id="PTHR43434:SF1">
    <property type="entry name" value="PHOSPHOGLYCOLATE PHOSPHATASE"/>
    <property type="match status" value="1"/>
</dbReference>
<name>A0A645BYJ1_9ZZZZ</name>
<dbReference type="GO" id="GO:0005829">
    <property type="term" value="C:cytosol"/>
    <property type="evidence" value="ECO:0007669"/>
    <property type="project" value="TreeGrafter"/>
</dbReference>
<comment type="caution">
    <text evidence="1">The sequence shown here is derived from an EMBL/GenBank/DDBJ whole genome shotgun (WGS) entry which is preliminary data.</text>
</comment>
<gene>
    <name evidence="1" type="primary">ppaX_15</name>
    <name evidence="1" type="ORF">SDC9_115114</name>
</gene>